<evidence type="ECO:0000313" key="4">
    <source>
        <dbReference type="Proteomes" id="UP000746747"/>
    </source>
</evidence>
<feature type="transmembrane region" description="Helical" evidence="2">
    <location>
        <begin position="15"/>
        <end position="33"/>
    </location>
</feature>
<feature type="compositionally biased region" description="Polar residues" evidence="1">
    <location>
        <begin position="107"/>
        <end position="121"/>
    </location>
</feature>
<evidence type="ECO:0000256" key="2">
    <source>
        <dbReference type="SAM" id="Phobius"/>
    </source>
</evidence>
<keyword evidence="2" id="KW-0812">Transmembrane</keyword>
<reference evidence="3" key="1">
    <citation type="submission" date="2021-09" db="EMBL/GenBank/DDBJ databases">
        <authorList>
            <consortium name="Pathogen Informatics"/>
        </authorList>
    </citation>
    <scope>NUCLEOTIDE SEQUENCE</scope>
</reference>
<comment type="caution">
    <text evidence="3">The sequence shown here is derived from an EMBL/GenBank/DDBJ whole genome shotgun (WGS) entry which is preliminary data.</text>
</comment>
<sequence>MFYIFVFVVKHLAQLWPLLLFAFIFIAVCHLVAKYTNISGSTITATLTIARVFSGSTANNGKLGKKPTREQCNAPEKSLYFEFIHPPVTVINTSVVGRNLLNKKETLPSTIKESSESSQTIDDQDSDKAGKTLSHENTVVRVDTTFKQQRRAAGIRSSMSSPLPGSPL</sequence>
<evidence type="ECO:0000256" key="1">
    <source>
        <dbReference type="SAM" id="MobiDB-lite"/>
    </source>
</evidence>
<keyword evidence="4" id="KW-1185">Reference proteome</keyword>
<dbReference type="OrthoDB" id="5865995at2759"/>
<keyword evidence="2" id="KW-0472">Membrane</keyword>
<name>A0A8J2MFF4_9BILA</name>
<dbReference type="EMBL" id="CAKAEH010001963">
    <property type="protein sequence ID" value="CAG9540472.1"/>
    <property type="molecule type" value="Genomic_DNA"/>
</dbReference>
<gene>
    <name evidence="3" type="ORF">CJOHNSTONI_LOCUS9981</name>
</gene>
<protein>
    <submittedName>
        <fullName evidence="3">Uncharacterized protein</fullName>
    </submittedName>
</protein>
<feature type="compositionally biased region" description="Low complexity" evidence="1">
    <location>
        <begin position="157"/>
        <end position="168"/>
    </location>
</feature>
<evidence type="ECO:0000313" key="3">
    <source>
        <dbReference type="EMBL" id="CAG9540472.1"/>
    </source>
</evidence>
<accession>A0A8J2MFF4</accession>
<dbReference type="Proteomes" id="UP000746747">
    <property type="component" value="Unassembled WGS sequence"/>
</dbReference>
<feature type="region of interest" description="Disordered" evidence="1">
    <location>
        <begin position="107"/>
        <end position="168"/>
    </location>
</feature>
<proteinExistence type="predicted"/>
<keyword evidence="2" id="KW-1133">Transmembrane helix</keyword>
<organism evidence="3 4">
    <name type="scientific">Cercopithifilaria johnstoni</name>
    <dbReference type="NCBI Taxonomy" id="2874296"/>
    <lineage>
        <taxon>Eukaryota</taxon>
        <taxon>Metazoa</taxon>
        <taxon>Ecdysozoa</taxon>
        <taxon>Nematoda</taxon>
        <taxon>Chromadorea</taxon>
        <taxon>Rhabditida</taxon>
        <taxon>Spirurina</taxon>
        <taxon>Spiruromorpha</taxon>
        <taxon>Filarioidea</taxon>
        <taxon>Onchocercidae</taxon>
        <taxon>Cercopithifilaria</taxon>
    </lineage>
</organism>
<dbReference type="AlphaFoldDB" id="A0A8J2MFF4"/>